<sequence>MTQEELTARYGAVMMNAFGSPKRVFERGEGVHLFDADGNRYLDLLSGLAVNALGHAHPGVTRAVSEQLGRLGHVSNFFASEQQIRLAERLSALTGAERTRVFFTNSGAEANEAAFKLTRLTGRTKVIAMEGSFHGRTMGALALTHTAKYREPFEPLPGGVVFVPFGDTEALRAHADDQTAAILVETVQGENGVVPAPDGFLRDAREIADRVGALLWIDEVQTGLGRCGEWLAHRHDGVVADLVTLAKGLGNGFPVGACLASGPAVDLLQPGQHGTTFGGNPVAAAAGNAVLDALESGVLDSARNTGRWLREAVAALAHPLIDHVRGRGMLLGVVLKADVAPQIADAALTAGFVINAPRPDVIRLAPPLISTPEDLSGFVEALGSLLDAHV</sequence>
<dbReference type="AlphaFoldDB" id="A0A1Q2CF93"/>
<feature type="binding site" evidence="5">
    <location>
        <position position="133"/>
    </location>
    <ligand>
        <name>pyridoxal 5'-phosphate</name>
        <dbReference type="ChEBI" id="CHEBI:597326"/>
    </ligand>
</feature>
<keyword evidence="2 5" id="KW-0028">Amino-acid biosynthesis</keyword>
<dbReference type="PANTHER" id="PTHR11986:SF79">
    <property type="entry name" value="ACETYLORNITHINE AMINOTRANSFERASE, MITOCHONDRIAL"/>
    <property type="match status" value="1"/>
</dbReference>
<dbReference type="Gene3D" id="3.90.1150.10">
    <property type="entry name" value="Aspartate Aminotransferase, domain 1"/>
    <property type="match status" value="1"/>
</dbReference>
<feature type="binding site" evidence="5">
    <location>
        <position position="275"/>
    </location>
    <ligand>
        <name>N(2)-acetyl-L-ornithine</name>
        <dbReference type="ChEBI" id="CHEBI:57805"/>
    </ligand>
</feature>
<dbReference type="RefSeq" id="WP_093665112.1">
    <property type="nucleotide sequence ID" value="NZ_CP019605.1"/>
</dbReference>
<dbReference type="GO" id="GO:0006526">
    <property type="term" value="P:L-arginine biosynthetic process"/>
    <property type="evidence" value="ECO:0007669"/>
    <property type="project" value="UniProtKB-UniRule"/>
</dbReference>
<dbReference type="Pfam" id="PF00202">
    <property type="entry name" value="Aminotran_3"/>
    <property type="match status" value="1"/>
</dbReference>
<evidence type="ECO:0000256" key="5">
    <source>
        <dbReference type="HAMAP-Rule" id="MF_01107"/>
    </source>
</evidence>
<evidence type="ECO:0000256" key="3">
    <source>
        <dbReference type="ARBA" id="ARBA00022679"/>
    </source>
</evidence>
<dbReference type="InterPro" id="IPR015422">
    <property type="entry name" value="PyrdxlP-dep_Trfase_small"/>
</dbReference>
<dbReference type="GO" id="GO:0042802">
    <property type="term" value="F:identical protein binding"/>
    <property type="evidence" value="ECO:0007669"/>
    <property type="project" value="TreeGrafter"/>
</dbReference>
<dbReference type="NCBIfam" id="NF002325">
    <property type="entry name" value="PRK01278.1"/>
    <property type="match status" value="1"/>
</dbReference>
<keyword evidence="7" id="KW-1185">Reference proteome</keyword>
<comment type="catalytic activity">
    <reaction evidence="5">
        <text>N(2)-acetyl-L-ornithine + 2-oxoglutarate = N-acetyl-L-glutamate 5-semialdehyde + L-glutamate</text>
        <dbReference type="Rhea" id="RHEA:18049"/>
        <dbReference type="ChEBI" id="CHEBI:16810"/>
        <dbReference type="ChEBI" id="CHEBI:29123"/>
        <dbReference type="ChEBI" id="CHEBI:29985"/>
        <dbReference type="ChEBI" id="CHEBI:57805"/>
        <dbReference type="EC" id="2.6.1.11"/>
    </reaction>
</comment>
<dbReference type="Gene3D" id="3.40.640.10">
    <property type="entry name" value="Type I PLP-dependent aspartate aminotransferase-like (Major domain)"/>
    <property type="match status" value="1"/>
</dbReference>
<dbReference type="InterPro" id="IPR050103">
    <property type="entry name" value="Class-III_PLP-dep_AT"/>
</dbReference>
<feature type="binding site" evidence="5">
    <location>
        <position position="276"/>
    </location>
    <ligand>
        <name>pyridoxal 5'-phosphate</name>
        <dbReference type="ChEBI" id="CHEBI:597326"/>
    </ligand>
</feature>
<dbReference type="EC" id="2.6.1.11" evidence="5"/>
<dbReference type="STRING" id="1610493.RPIT_08205"/>
<dbReference type="InterPro" id="IPR005814">
    <property type="entry name" value="Aminotrans_3"/>
</dbReference>
<comment type="cofactor">
    <cofactor evidence="5">
        <name>pyridoxal 5'-phosphate</name>
        <dbReference type="ChEBI" id="CHEBI:597326"/>
    </cofactor>
    <text evidence="5">Binds 1 pyridoxal phosphate per subunit.</text>
</comment>
<dbReference type="FunFam" id="3.40.640.10:FF:000004">
    <property type="entry name" value="Acetylornithine aminotransferase"/>
    <property type="match status" value="1"/>
</dbReference>
<keyword evidence="5" id="KW-0055">Arginine biosynthesis</keyword>
<dbReference type="PROSITE" id="PS00600">
    <property type="entry name" value="AA_TRANSFER_CLASS_3"/>
    <property type="match status" value="1"/>
</dbReference>
<dbReference type="KEGG" id="tfl:RPIT_08205"/>
<feature type="binding site" evidence="5">
    <location>
        <begin position="107"/>
        <end position="108"/>
    </location>
    <ligand>
        <name>pyridoxal 5'-phosphate</name>
        <dbReference type="ChEBI" id="CHEBI:597326"/>
    </ligand>
</feature>
<dbReference type="NCBIfam" id="TIGR00707">
    <property type="entry name" value="argD"/>
    <property type="match status" value="1"/>
</dbReference>
<dbReference type="InterPro" id="IPR015421">
    <property type="entry name" value="PyrdxlP-dep_Trfase_major"/>
</dbReference>
<comment type="subunit">
    <text evidence="5">Homodimer.</text>
</comment>
<evidence type="ECO:0000256" key="4">
    <source>
        <dbReference type="ARBA" id="ARBA00022898"/>
    </source>
</evidence>
<accession>A0A1Q2CF93</accession>
<dbReference type="PIRSF" id="PIRSF000521">
    <property type="entry name" value="Transaminase_4ab_Lys_Orn"/>
    <property type="match status" value="1"/>
</dbReference>
<keyword evidence="5" id="KW-0963">Cytoplasm</keyword>
<keyword evidence="4 5" id="KW-0663">Pyridoxal phosphate</keyword>
<evidence type="ECO:0000313" key="7">
    <source>
        <dbReference type="Proteomes" id="UP000188324"/>
    </source>
</evidence>
<dbReference type="UniPathway" id="UPA00068">
    <property type="reaction ID" value="UER00109"/>
</dbReference>
<dbReference type="EMBL" id="CP019605">
    <property type="protein sequence ID" value="AQP44781.1"/>
    <property type="molecule type" value="Genomic_DNA"/>
</dbReference>
<keyword evidence="3 5" id="KW-0808">Transferase</keyword>
<evidence type="ECO:0000256" key="2">
    <source>
        <dbReference type="ARBA" id="ARBA00022605"/>
    </source>
</evidence>
<dbReference type="CDD" id="cd00610">
    <property type="entry name" value="OAT_like"/>
    <property type="match status" value="1"/>
</dbReference>
<keyword evidence="1 5" id="KW-0032">Aminotransferase</keyword>
<feature type="binding site" evidence="5">
    <location>
        <begin position="218"/>
        <end position="221"/>
    </location>
    <ligand>
        <name>pyridoxal 5'-phosphate</name>
        <dbReference type="ChEBI" id="CHEBI:597326"/>
    </ligand>
</feature>
<feature type="binding site" evidence="5">
    <location>
        <position position="136"/>
    </location>
    <ligand>
        <name>N(2)-acetyl-L-ornithine</name>
        <dbReference type="ChEBI" id="CHEBI:57805"/>
    </ligand>
</feature>
<comment type="pathway">
    <text evidence="5">Amino-acid biosynthesis; L-arginine biosynthesis; N(2)-acetyl-L-ornithine from L-glutamate: step 4/4.</text>
</comment>
<dbReference type="GO" id="GO:0030170">
    <property type="term" value="F:pyridoxal phosphate binding"/>
    <property type="evidence" value="ECO:0007669"/>
    <property type="project" value="InterPro"/>
</dbReference>
<dbReference type="NCBIfam" id="NF002874">
    <property type="entry name" value="PRK03244.1"/>
    <property type="match status" value="1"/>
</dbReference>
<gene>
    <name evidence="5" type="primary">argD</name>
    <name evidence="6" type="ORF">RPIT_08205</name>
</gene>
<evidence type="ECO:0000256" key="1">
    <source>
        <dbReference type="ARBA" id="ARBA00022576"/>
    </source>
</evidence>
<dbReference type="SUPFAM" id="SSF53383">
    <property type="entry name" value="PLP-dependent transferases"/>
    <property type="match status" value="1"/>
</dbReference>
<dbReference type="InterPro" id="IPR015424">
    <property type="entry name" value="PyrdxlP-dep_Trfase"/>
</dbReference>
<feature type="modified residue" description="N6-(pyridoxal phosphate)lysine" evidence="5">
    <location>
        <position position="247"/>
    </location>
</feature>
<comment type="similarity">
    <text evidence="5">Belongs to the class-III pyridoxal-phosphate-dependent aminotransferase family. ArgD subfamily.</text>
</comment>
<dbReference type="Proteomes" id="UP000188324">
    <property type="component" value="Chromosome"/>
</dbReference>
<dbReference type="OrthoDB" id="4510254at2"/>
<reference evidence="6 7" key="1">
    <citation type="journal article" date="2016" name="Int. J. Syst. Evol. Microbiol.">
        <title>Tessaracoccus flavus sp. nov., isolated from the drainage system of a lindane-producing factory.</title>
        <authorList>
            <person name="Kumari R."/>
            <person name="Singh P."/>
            <person name="Schumann P."/>
            <person name="Lal R."/>
        </authorList>
    </citation>
    <scope>NUCLEOTIDE SEQUENCE [LARGE SCALE GENOMIC DNA]</scope>
    <source>
        <strain evidence="6 7">RP1T</strain>
    </source>
</reference>
<comment type="subcellular location">
    <subcellularLocation>
        <location evidence="5">Cytoplasm</location>
    </subcellularLocation>
</comment>
<comment type="miscellaneous">
    <text evidence="5">May also have succinyldiaminopimelate aminotransferase activity, thus carrying out the corresponding step in lysine biosynthesis.</text>
</comment>
<name>A0A1Q2CF93_9ACTN</name>
<dbReference type="PANTHER" id="PTHR11986">
    <property type="entry name" value="AMINOTRANSFERASE CLASS III"/>
    <property type="match status" value="1"/>
</dbReference>
<dbReference type="HAMAP" id="MF_01107">
    <property type="entry name" value="ArgD_aminotrans_3"/>
    <property type="match status" value="1"/>
</dbReference>
<protein>
    <recommendedName>
        <fullName evidence="5">Acetylornithine aminotransferase</fullName>
        <shortName evidence="5">ACOAT</shortName>
        <ecNumber evidence="5">2.6.1.11</ecNumber>
    </recommendedName>
</protein>
<dbReference type="GO" id="GO:0003992">
    <property type="term" value="F:N2-acetyl-L-ornithine:2-oxoglutarate 5-aminotransferase activity"/>
    <property type="evidence" value="ECO:0007669"/>
    <property type="project" value="UniProtKB-UniRule"/>
</dbReference>
<proteinExistence type="inferred from homology"/>
<dbReference type="InterPro" id="IPR049704">
    <property type="entry name" value="Aminotrans_3_PPA_site"/>
</dbReference>
<organism evidence="6 7">
    <name type="scientific">Tessaracoccus flavus</name>
    <dbReference type="NCBI Taxonomy" id="1610493"/>
    <lineage>
        <taxon>Bacteria</taxon>
        <taxon>Bacillati</taxon>
        <taxon>Actinomycetota</taxon>
        <taxon>Actinomycetes</taxon>
        <taxon>Propionibacteriales</taxon>
        <taxon>Propionibacteriaceae</taxon>
        <taxon>Tessaracoccus</taxon>
    </lineage>
</organism>
<dbReference type="InterPro" id="IPR004636">
    <property type="entry name" value="AcOrn/SuccOrn_fam"/>
</dbReference>
<dbReference type="GO" id="GO:0005737">
    <property type="term" value="C:cytoplasm"/>
    <property type="evidence" value="ECO:0007669"/>
    <property type="project" value="UniProtKB-SubCell"/>
</dbReference>
<evidence type="ECO:0000313" key="6">
    <source>
        <dbReference type="EMBL" id="AQP44781.1"/>
    </source>
</evidence>